<gene>
    <name evidence="1" type="ORF">ARMSODRAFT_988569</name>
</gene>
<sequence>MQTFCDDDEGRVTVRDGVIIAKARNRTNELRNASRHVELEVIDQILAEPPELSQCGSVLGTNNIYHPVHSVYKAAGGYHREEAIVILHWFHIMENTNAPVPKLKVNHVLKTEILPE</sequence>
<dbReference type="STRING" id="1076256.A0A2H3BRL3"/>
<accession>A0A2H3BRL3</accession>
<dbReference type="EMBL" id="KZ293431">
    <property type="protein sequence ID" value="PBK68678.1"/>
    <property type="molecule type" value="Genomic_DNA"/>
</dbReference>
<dbReference type="Gene3D" id="3.40.140.10">
    <property type="entry name" value="Cytidine Deaminase, domain 2"/>
    <property type="match status" value="1"/>
</dbReference>
<evidence type="ECO:0000313" key="1">
    <source>
        <dbReference type="EMBL" id="PBK68678.1"/>
    </source>
</evidence>
<keyword evidence="2" id="KW-1185">Reference proteome</keyword>
<dbReference type="Proteomes" id="UP000218334">
    <property type="component" value="Unassembled WGS sequence"/>
</dbReference>
<reference evidence="2" key="1">
    <citation type="journal article" date="2017" name="Nat. Ecol. Evol.">
        <title>Genome expansion and lineage-specific genetic innovations in the forest pathogenic fungi Armillaria.</title>
        <authorList>
            <person name="Sipos G."/>
            <person name="Prasanna A.N."/>
            <person name="Walter M.C."/>
            <person name="O'Connor E."/>
            <person name="Balint B."/>
            <person name="Krizsan K."/>
            <person name="Kiss B."/>
            <person name="Hess J."/>
            <person name="Varga T."/>
            <person name="Slot J."/>
            <person name="Riley R."/>
            <person name="Boka B."/>
            <person name="Rigling D."/>
            <person name="Barry K."/>
            <person name="Lee J."/>
            <person name="Mihaltcheva S."/>
            <person name="LaButti K."/>
            <person name="Lipzen A."/>
            <person name="Waldron R."/>
            <person name="Moloney N.M."/>
            <person name="Sperisen C."/>
            <person name="Kredics L."/>
            <person name="Vagvoelgyi C."/>
            <person name="Patrignani A."/>
            <person name="Fitzpatrick D."/>
            <person name="Nagy I."/>
            <person name="Doyle S."/>
            <person name="Anderson J.B."/>
            <person name="Grigoriev I.V."/>
            <person name="Gueldener U."/>
            <person name="Muensterkoetter M."/>
            <person name="Nagy L.G."/>
        </authorList>
    </citation>
    <scope>NUCLEOTIDE SEQUENCE [LARGE SCALE GENOMIC DNA]</scope>
    <source>
        <strain evidence="2">28-4</strain>
    </source>
</reference>
<proteinExistence type="predicted"/>
<protein>
    <submittedName>
        <fullName evidence="1">Uncharacterized protein</fullName>
    </submittedName>
</protein>
<organism evidence="1 2">
    <name type="scientific">Armillaria solidipes</name>
    <dbReference type="NCBI Taxonomy" id="1076256"/>
    <lineage>
        <taxon>Eukaryota</taxon>
        <taxon>Fungi</taxon>
        <taxon>Dikarya</taxon>
        <taxon>Basidiomycota</taxon>
        <taxon>Agaricomycotina</taxon>
        <taxon>Agaricomycetes</taxon>
        <taxon>Agaricomycetidae</taxon>
        <taxon>Agaricales</taxon>
        <taxon>Marasmiineae</taxon>
        <taxon>Physalacriaceae</taxon>
        <taxon>Armillaria</taxon>
    </lineage>
</organism>
<evidence type="ECO:0000313" key="2">
    <source>
        <dbReference type="Proteomes" id="UP000218334"/>
    </source>
</evidence>
<dbReference type="AlphaFoldDB" id="A0A2H3BRL3"/>
<name>A0A2H3BRL3_9AGAR</name>